<keyword evidence="3" id="KW-1185">Reference proteome</keyword>
<proteinExistence type="predicted"/>
<dbReference type="InterPro" id="IPR050317">
    <property type="entry name" value="Plant_Fungal_Acyltransferase"/>
</dbReference>
<comment type="caution">
    <text evidence="2">The sequence shown here is derived from an EMBL/GenBank/DDBJ whole genome shotgun (WGS) entry which is preliminary data.</text>
</comment>
<dbReference type="RefSeq" id="WP_184921215.1">
    <property type="nucleotide sequence ID" value="NZ_JACHJR010000001.1"/>
</dbReference>
<name>A0A7W7WKI4_9ACTN</name>
<keyword evidence="1" id="KW-0808">Transferase</keyword>
<gene>
    <name evidence="2" type="ORF">F4556_005753</name>
</gene>
<reference evidence="2 3" key="1">
    <citation type="submission" date="2020-08" db="EMBL/GenBank/DDBJ databases">
        <title>Sequencing the genomes of 1000 actinobacteria strains.</title>
        <authorList>
            <person name="Klenk H.-P."/>
        </authorList>
    </citation>
    <scope>NUCLEOTIDE SEQUENCE [LARGE SCALE GENOMIC DNA]</scope>
    <source>
        <strain evidence="2 3">DSM 44786</strain>
    </source>
</reference>
<dbReference type="GO" id="GO:0016747">
    <property type="term" value="F:acyltransferase activity, transferring groups other than amino-acyl groups"/>
    <property type="evidence" value="ECO:0007669"/>
    <property type="project" value="TreeGrafter"/>
</dbReference>
<dbReference type="SUPFAM" id="SSF52777">
    <property type="entry name" value="CoA-dependent acyltransferases"/>
    <property type="match status" value="1"/>
</dbReference>
<dbReference type="InterPro" id="IPR023213">
    <property type="entry name" value="CAT-like_dom_sf"/>
</dbReference>
<dbReference type="Pfam" id="PF02458">
    <property type="entry name" value="Transferase"/>
    <property type="match status" value="1"/>
</dbReference>
<evidence type="ECO:0000313" key="2">
    <source>
        <dbReference type="EMBL" id="MBB4950218.1"/>
    </source>
</evidence>
<sequence>MIRSAQSRTIHAGHVSGAVVRCGVSDAMLAELPVSVVFFYDKELDLDRLAAGLAEALGRVPLFGGRLRVGEDGLEIVCSDAGVPLVVSEAAETLPEAMSRMTLGSSGYVDHVEANRAHSGEAPLFTVRVSRLADGGTALGCSWHHVIGDVQSFMTLMRAWSAAVEGTEPPEVGIAGDRESFLDAVLPAEDSGRLGFRIPTATEAELLAHEFRTAPRANRTVQVYFTDAEVAAMKAAFGAATGRRLSANDVLTAHVVTTVRQLDEDAEARDLLLPVNVRRHLGIPAGQLGNLLGEVVLRCAPAGEAAALAGEIRSAVDEFATAHLSLRTNRDFLASVSRERLRDCVPLGFDPANRTFTLSSWSRAGVYEVAFEGHRPLAFSPGASVQLPWVAWLVEGFAGAGQLLTVVLPARLAARLRGEEGRAALHRYRDPAERLPELAVQMKKLA</sequence>
<protein>
    <recommendedName>
        <fullName evidence="4">Transferase family protein</fullName>
    </recommendedName>
</protein>
<evidence type="ECO:0000313" key="3">
    <source>
        <dbReference type="Proteomes" id="UP000573327"/>
    </source>
</evidence>
<dbReference type="AlphaFoldDB" id="A0A7W7WKI4"/>
<dbReference type="Proteomes" id="UP000573327">
    <property type="component" value="Unassembled WGS sequence"/>
</dbReference>
<accession>A0A7W7WKI4</accession>
<evidence type="ECO:0008006" key="4">
    <source>
        <dbReference type="Google" id="ProtNLM"/>
    </source>
</evidence>
<dbReference type="Gene3D" id="3.30.559.10">
    <property type="entry name" value="Chloramphenicol acetyltransferase-like domain"/>
    <property type="match status" value="2"/>
</dbReference>
<evidence type="ECO:0000256" key="1">
    <source>
        <dbReference type="ARBA" id="ARBA00022679"/>
    </source>
</evidence>
<organism evidence="2 3">
    <name type="scientific">Kitasatospora gansuensis</name>
    <dbReference type="NCBI Taxonomy" id="258050"/>
    <lineage>
        <taxon>Bacteria</taxon>
        <taxon>Bacillati</taxon>
        <taxon>Actinomycetota</taxon>
        <taxon>Actinomycetes</taxon>
        <taxon>Kitasatosporales</taxon>
        <taxon>Streptomycetaceae</taxon>
        <taxon>Kitasatospora</taxon>
    </lineage>
</organism>
<dbReference type="EMBL" id="JACHJR010000001">
    <property type="protein sequence ID" value="MBB4950218.1"/>
    <property type="molecule type" value="Genomic_DNA"/>
</dbReference>
<dbReference type="PANTHER" id="PTHR31642:SF310">
    <property type="entry name" value="FATTY ALCOHOL:CAFFEOYL-COA ACYLTRANSFERASE"/>
    <property type="match status" value="1"/>
</dbReference>
<dbReference type="PANTHER" id="PTHR31642">
    <property type="entry name" value="TRICHOTHECENE 3-O-ACETYLTRANSFERASE"/>
    <property type="match status" value="1"/>
</dbReference>